<proteinExistence type="predicted"/>
<dbReference type="EMBL" id="KZ851848">
    <property type="protein sequence ID" value="RDK45074.1"/>
    <property type="molecule type" value="Genomic_DNA"/>
</dbReference>
<evidence type="ECO:0000313" key="2">
    <source>
        <dbReference type="EMBL" id="RDK45074.1"/>
    </source>
</evidence>
<reference evidence="2 3" key="1">
    <citation type="submission" date="2018-07" db="EMBL/GenBank/DDBJ databases">
        <title>Section-level genome sequencing of Aspergillus section Nigri to investigate inter- and intra-species variation.</title>
        <authorList>
            <consortium name="DOE Joint Genome Institute"/>
            <person name="Vesth T.C."/>
            <person name="Nybo J.L."/>
            <person name="Theobald S."/>
            <person name="Frisvad J.C."/>
            <person name="Larsen T.O."/>
            <person name="Nielsen K.F."/>
            <person name="Hoof J.B."/>
            <person name="Brandl J."/>
            <person name="Salamov A."/>
            <person name="Riley R."/>
            <person name="Gladden J.M."/>
            <person name="Phatale P."/>
            <person name="Nielsen M.T."/>
            <person name="Lyhne E.K."/>
            <person name="Kogle M.E."/>
            <person name="Strasser K."/>
            <person name="McDonnell E."/>
            <person name="Barry K."/>
            <person name="Clum A."/>
            <person name="Chen C."/>
            <person name="Nolan M."/>
            <person name="Sandor L."/>
            <person name="Kuo A."/>
            <person name="Lipzen A."/>
            <person name="Hainaut M."/>
            <person name="Drula E."/>
            <person name="Tsang A."/>
            <person name="Magnuson J.K."/>
            <person name="Henrissat B."/>
            <person name="Wiebenga A."/>
            <person name="Simmons B.A."/>
            <person name="Makela M.R."/>
            <person name="De vries R.P."/>
            <person name="Grigoriev I.V."/>
            <person name="Mortensen U.H."/>
            <person name="Baker S.E."/>
            <person name="Andersen M.R."/>
        </authorList>
    </citation>
    <scope>NUCLEOTIDE SEQUENCE [LARGE SCALE GENOMIC DNA]</scope>
    <source>
        <strain evidence="2 3">ATCC 13157</strain>
    </source>
</reference>
<feature type="region of interest" description="Disordered" evidence="1">
    <location>
        <begin position="18"/>
        <end position="70"/>
    </location>
</feature>
<organism evidence="2 3">
    <name type="scientific">Aspergillus phoenicis ATCC 13157</name>
    <dbReference type="NCBI Taxonomy" id="1353007"/>
    <lineage>
        <taxon>Eukaryota</taxon>
        <taxon>Fungi</taxon>
        <taxon>Dikarya</taxon>
        <taxon>Ascomycota</taxon>
        <taxon>Pezizomycotina</taxon>
        <taxon>Eurotiomycetes</taxon>
        <taxon>Eurotiomycetidae</taxon>
        <taxon>Eurotiales</taxon>
        <taxon>Aspergillaceae</taxon>
        <taxon>Aspergillus</taxon>
    </lineage>
</organism>
<sequence length="111" mass="12061">MPRSALWFPLSGLTIPRLPYPHGNNGSIPPPDPSQAQGNRRQPGRDERGVEALRSTLTSPSVEPRLETGFEAGRDNVSRCQVAWANTMQCNLAWRAPQSHAVNSCGDLIGS</sequence>
<gene>
    <name evidence="2" type="ORF">M752DRAFT_131885</name>
</gene>
<dbReference type="Proteomes" id="UP000254937">
    <property type="component" value="Unassembled WGS sequence"/>
</dbReference>
<evidence type="ECO:0000313" key="3">
    <source>
        <dbReference type="Proteomes" id="UP000254937"/>
    </source>
</evidence>
<keyword evidence="3" id="KW-1185">Reference proteome</keyword>
<evidence type="ECO:0000256" key="1">
    <source>
        <dbReference type="SAM" id="MobiDB-lite"/>
    </source>
</evidence>
<protein>
    <submittedName>
        <fullName evidence="2">Uncharacterized protein</fullName>
    </submittedName>
</protein>
<name>A0A370PT18_ASPPH</name>
<accession>A0A370PT18</accession>
<dbReference type="AlphaFoldDB" id="A0A370PT18"/>